<dbReference type="AlphaFoldDB" id="A0A7G2CLQ1"/>
<name>A0A7G2CLQ1_9TRYP</name>
<feature type="compositionally biased region" description="Polar residues" evidence="1">
    <location>
        <begin position="580"/>
        <end position="591"/>
    </location>
</feature>
<feature type="region of interest" description="Disordered" evidence="1">
    <location>
        <begin position="580"/>
        <end position="600"/>
    </location>
</feature>
<feature type="region of interest" description="Disordered" evidence="1">
    <location>
        <begin position="1"/>
        <end position="39"/>
    </location>
</feature>
<feature type="compositionally biased region" description="Polar residues" evidence="1">
    <location>
        <begin position="153"/>
        <end position="163"/>
    </location>
</feature>
<gene>
    <name evidence="2" type="ORF">ADEAN_000669400</name>
</gene>
<organism evidence="2 3">
    <name type="scientific">Angomonas deanei</name>
    <dbReference type="NCBI Taxonomy" id="59799"/>
    <lineage>
        <taxon>Eukaryota</taxon>
        <taxon>Discoba</taxon>
        <taxon>Euglenozoa</taxon>
        <taxon>Kinetoplastea</taxon>
        <taxon>Metakinetoplastina</taxon>
        <taxon>Trypanosomatida</taxon>
        <taxon>Trypanosomatidae</taxon>
        <taxon>Strigomonadinae</taxon>
        <taxon>Angomonas</taxon>
    </lineage>
</organism>
<feature type="region of interest" description="Disordered" evidence="1">
    <location>
        <begin position="99"/>
        <end position="122"/>
    </location>
</feature>
<evidence type="ECO:0000256" key="1">
    <source>
        <dbReference type="SAM" id="MobiDB-lite"/>
    </source>
</evidence>
<feature type="compositionally biased region" description="Basic and acidic residues" evidence="1">
    <location>
        <begin position="30"/>
        <end position="39"/>
    </location>
</feature>
<accession>A0A7G2CLQ1</accession>
<feature type="compositionally biased region" description="Basic and acidic residues" evidence="1">
    <location>
        <begin position="106"/>
        <end position="115"/>
    </location>
</feature>
<evidence type="ECO:0000313" key="3">
    <source>
        <dbReference type="Proteomes" id="UP000515908"/>
    </source>
</evidence>
<evidence type="ECO:0000313" key="2">
    <source>
        <dbReference type="EMBL" id="CAD2219192.1"/>
    </source>
</evidence>
<feature type="region of interest" description="Disordered" evidence="1">
    <location>
        <begin position="307"/>
        <end position="344"/>
    </location>
</feature>
<protein>
    <submittedName>
        <fullName evidence="2">Uncharacterized protein</fullName>
    </submittedName>
</protein>
<sequence>MSNNETVFDTISSLTKSSKVARQATSVEKGGAEGKEPGSVKKELKTILKRVQQVISGMDLPPYDVVYLEKYLAVVVTEYRRRKKVVLPALTSILKDNSSYAAKATRPSDPRRTSEEDGGDTAQPLHMTALHASRHAAYYGYSSSVKGSEDSGPPSSFGSTQKPNPKPVVEEKAAPDSPQTSREADQESRREAYLRELVDEVKPLLDTLLAYESAVQRVQTCVERRDSVWSALCGFVKFITAEMGGAEVLAAPSPTKAIRRASAPVRPLPADRINDRENIYKLEKGPNGGRSVPLSLKPMDMKLVREKMEARDGDDTRAYTARPFREEEGEPRRSSSRPHSSSPDGIMAVGGLSFHLHPVPKSAYTPCLYYYLHHLQVHTLLLTEAVVHWRSFLGAAVPFPVKGKNCLLEVLLQQSELALAPVVWRVLGERPPPVQSGKVRRSRSTPSKGSVELTEVGASSLTAGDWVEFPLLSPFRNVLAPYAAVPPFLGNLLSTKDKKGGEVALRDAVLPPSVTNTDVGGKKMTIKRLKLAEEYLKKEVQFQLIRLKESYEVALRGEYHLQLLNLPYMEGEAERRTFSGSGASWQRLQGSSEEKTKKKKKAAVSDGTLLSVNMSDYTLSLKWLSGLEHQLRLLKERKSDIA</sequence>
<reference evidence="2 3" key="1">
    <citation type="submission" date="2020-08" db="EMBL/GenBank/DDBJ databases">
        <authorList>
            <person name="Newling K."/>
            <person name="Davey J."/>
            <person name="Forrester S."/>
        </authorList>
    </citation>
    <scope>NUCLEOTIDE SEQUENCE [LARGE SCALE GENOMIC DNA]</scope>
    <source>
        <strain evidence="3">Crithidia deanei Carvalho (ATCC PRA-265)</strain>
    </source>
</reference>
<feature type="region of interest" description="Disordered" evidence="1">
    <location>
        <begin position="143"/>
        <end position="189"/>
    </location>
</feature>
<proteinExistence type="predicted"/>
<feature type="compositionally biased region" description="Basic and acidic residues" evidence="1">
    <location>
        <begin position="307"/>
        <end position="333"/>
    </location>
</feature>
<keyword evidence="3" id="KW-1185">Reference proteome</keyword>
<feature type="compositionally biased region" description="Polar residues" evidence="1">
    <location>
        <begin position="1"/>
        <end position="26"/>
    </location>
</feature>
<dbReference type="VEuPathDB" id="TriTrypDB:ADEAN_000669400"/>
<dbReference type="EMBL" id="LR877157">
    <property type="protein sequence ID" value="CAD2219192.1"/>
    <property type="molecule type" value="Genomic_DNA"/>
</dbReference>
<dbReference type="Proteomes" id="UP000515908">
    <property type="component" value="Chromosome 13"/>
</dbReference>